<evidence type="ECO:0000256" key="16">
    <source>
        <dbReference type="SAM" id="MobiDB-lite"/>
    </source>
</evidence>
<dbReference type="CDD" id="cd17992">
    <property type="entry name" value="DEXHc_RecG"/>
    <property type="match status" value="1"/>
</dbReference>
<dbReference type="InterPro" id="IPR004609">
    <property type="entry name" value="ATP-dep_DNA_helicase_RecG"/>
</dbReference>
<dbReference type="GO" id="GO:0006281">
    <property type="term" value="P:DNA repair"/>
    <property type="evidence" value="ECO:0007669"/>
    <property type="project" value="UniProtKB-UniRule"/>
</dbReference>
<evidence type="ECO:0000256" key="1">
    <source>
        <dbReference type="ARBA" id="ARBA00007504"/>
    </source>
</evidence>
<feature type="region of interest" description="Disordered" evidence="16">
    <location>
        <begin position="1"/>
        <end position="20"/>
    </location>
</feature>
<dbReference type="PROSITE" id="PS51192">
    <property type="entry name" value="HELICASE_ATP_BIND_1"/>
    <property type="match status" value="1"/>
</dbReference>
<keyword evidence="6 15" id="KW-0347">Helicase</keyword>
<feature type="region of interest" description="Disordered" evidence="16">
    <location>
        <begin position="174"/>
        <end position="195"/>
    </location>
</feature>
<dbReference type="GO" id="GO:0005524">
    <property type="term" value="F:ATP binding"/>
    <property type="evidence" value="ECO:0007669"/>
    <property type="project" value="UniProtKB-KW"/>
</dbReference>
<evidence type="ECO:0000256" key="9">
    <source>
        <dbReference type="ARBA" id="ARBA00023172"/>
    </source>
</evidence>
<name>A0A261TE43_9BORD</name>
<dbReference type="GO" id="GO:0043138">
    <property type="term" value="F:3'-5' DNA helicase activity"/>
    <property type="evidence" value="ECO:0007669"/>
    <property type="project" value="UniProtKB-EC"/>
</dbReference>
<comment type="similarity">
    <text evidence="1 15">Belongs to the helicase family. RecG subfamily.</text>
</comment>
<dbReference type="Pfam" id="PF17191">
    <property type="entry name" value="RecG_wedge"/>
    <property type="match status" value="1"/>
</dbReference>
<keyword evidence="20" id="KW-1185">Reference proteome</keyword>
<keyword evidence="3 15" id="KW-0547">Nucleotide-binding</keyword>
<dbReference type="Proteomes" id="UP000216913">
    <property type="component" value="Unassembled WGS sequence"/>
</dbReference>
<dbReference type="RefSeq" id="WP_249279113.1">
    <property type="nucleotide sequence ID" value="NZ_NEVP01000010.1"/>
</dbReference>
<reference evidence="19 20" key="1">
    <citation type="submission" date="2017-05" db="EMBL/GenBank/DDBJ databases">
        <title>Complete and WGS of Bordetella genogroups.</title>
        <authorList>
            <person name="Spilker T."/>
            <person name="LiPuma J."/>
        </authorList>
    </citation>
    <scope>NUCLEOTIDE SEQUENCE [LARGE SCALE GENOMIC DNA]</scope>
    <source>
        <strain evidence="19 20">AU10456</strain>
    </source>
</reference>
<evidence type="ECO:0000256" key="7">
    <source>
        <dbReference type="ARBA" id="ARBA00022840"/>
    </source>
</evidence>
<keyword evidence="4 15" id="KW-0227">DNA damage</keyword>
<dbReference type="AlphaFoldDB" id="A0A261TE43"/>
<evidence type="ECO:0000259" key="18">
    <source>
        <dbReference type="PROSITE" id="PS51194"/>
    </source>
</evidence>
<accession>A0A261TE43</accession>
<keyword evidence="11" id="KW-0413">Isomerase</keyword>
<dbReference type="GO" id="GO:0016887">
    <property type="term" value="F:ATP hydrolysis activity"/>
    <property type="evidence" value="ECO:0007669"/>
    <property type="project" value="RHEA"/>
</dbReference>
<dbReference type="InterPro" id="IPR011545">
    <property type="entry name" value="DEAD/DEAH_box_helicase_dom"/>
</dbReference>
<evidence type="ECO:0000256" key="6">
    <source>
        <dbReference type="ARBA" id="ARBA00022806"/>
    </source>
</evidence>
<keyword evidence="7 15" id="KW-0067">ATP-binding</keyword>
<dbReference type="CDD" id="cd18811">
    <property type="entry name" value="SF2_C_RecG"/>
    <property type="match status" value="1"/>
</dbReference>
<dbReference type="SMART" id="SM00490">
    <property type="entry name" value="HELICc"/>
    <property type="match status" value="2"/>
</dbReference>
<sequence length="734" mass="79637">MPATLKSRKSAGAKPAPVPEGAVAGAAAADAAAADAAAADAAAAGAAARPAAPAARKLTDVERKLRNLGLLTADDFVLHLPLRYEDETRVVPIGSVRPGFSAQVEGEIRGTEVQYRPRKQLTAVIFDDTGELQLRWLNFYPSQQKQLTAGRRLRARGEVRGGLFGREMVHPRMSQADTSLPESLTPVYPSTDGLPQPTLRKAVREALASADLSDTLPGALLRKLDLMAFEPAVRLLHAPPPGIAEDDLMERAHPAWRRIKFDELLAQQLSLAAARAARREKRAHPMPAEAPGAGLTARLHQTLPFTLTGAQQRVVAEIAADMAQPFPMHRLLQGDVGSGKTVVAALAAAQAISRGFQVALMAPTEILAEQHYRKLCAWLEPLGVKLAWMSGSLTPKLRREGAAAAADGSVQLVVGTQALIQDHVIFHRLGLSIVDEQHRFGVGQRLALTRKGEGEGEAGLIVPHQLNMSATPIPRTLAMTFFADLDVSVIDELPPGRKPVLTKLLSDARREEVLARIGQAARQGRQAYWVCPLVEESEALQLQTAVDTYQTMQEELPDLRVGLVHGKLPQAEKAAVMQAFRAGEIDLLVATTVIEVGVDVPNASLMVIEHAERFGLAQLHQLRGRVGRGEAESVCVLLYQTPLSQVARERLRAMFETGDGFEIARRDLEQRGPGEFLGTRQSGMALLRFADLERDVALAEQARDTAVWLRQSAPDAVAAHLARWMRGREDFLRT</sequence>
<protein>
    <recommendedName>
        <fullName evidence="2 15">ATP-dependent DNA helicase RecG</fullName>
        <ecNumber evidence="13 15">5.6.2.4</ecNumber>
    </recommendedName>
</protein>
<evidence type="ECO:0000256" key="10">
    <source>
        <dbReference type="ARBA" id="ARBA00023204"/>
    </source>
</evidence>
<evidence type="ECO:0000256" key="15">
    <source>
        <dbReference type="RuleBase" id="RU363016"/>
    </source>
</evidence>
<dbReference type="SUPFAM" id="SSF50249">
    <property type="entry name" value="Nucleic acid-binding proteins"/>
    <property type="match status" value="1"/>
</dbReference>
<dbReference type="GO" id="GO:0006310">
    <property type="term" value="P:DNA recombination"/>
    <property type="evidence" value="ECO:0007669"/>
    <property type="project" value="UniProtKB-UniRule"/>
</dbReference>
<dbReference type="NCBIfam" id="NF008166">
    <property type="entry name" value="PRK10917.1-4"/>
    <property type="match status" value="1"/>
</dbReference>
<evidence type="ECO:0000256" key="5">
    <source>
        <dbReference type="ARBA" id="ARBA00022801"/>
    </source>
</evidence>
<dbReference type="InterPro" id="IPR047112">
    <property type="entry name" value="RecG/Mfd"/>
</dbReference>
<gene>
    <name evidence="19" type="ORF">CAL25_15915</name>
</gene>
<dbReference type="NCBIfam" id="TIGR00643">
    <property type="entry name" value="recG"/>
    <property type="match status" value="1"/>
</dbReference>
<feature type="domain" description="Helicase ATP-binding" evidence="17">
    <location>
        <begin position="321"/>
        <end position="490"/>
    </location>
</feature>
<evidence type="ECO:0000313" key="19">
    <source>
        <dbReference type="EMBL" id="OZI47879.1"/>
    </source>
</evidence>
<organism evidence="19 20">
    <name type="scientific">Bordetella genomosp. 5</name>
    <dbReference type="NCBI Taxonomy" id="1395608"/>
    <lineage>
        <taxon>Bacteria</taxon>
        <taxon>Pseudomonadati</taxon>
        <taxon>Pseudomonadota</taxon>
        <taxon>Betaproteobacteria</taxon>
        <taxon>Burkholderiales</taxon>
        <taxon>Alcaligenaceae</taxon>
        <taxon>Bordetella</taxon>
    </lineage>
</organism>
<dbReference type="InterPro" id="IPR027417">
    <property type="entry name" value="P-loop_NTPase"/>
</dbReference>
<evidence type="ECO:0000256" key="14">
    <source>
        <dbReference type="ARBA" id="ARBA00048988"/>
    </source>
</evidence>
<dbReference type="Gene3D" id="3.40.50.300">
    <property type="entry name" value="P-loop containing nucleotide triphosphate hydrolases"/>
    <property type="match status" value="2"/>
</dbReference>
<dbReference type="Gene3D" id="2.40.50.140">
    <property type="entry name" value="Nucleic acid-binding proteins"/>
    <property type="match status" value="1"/>
</dbReference>
<dbReference type="Pfam" id="PF19833">
    <property type="entry name" value="RecG_dom3_C"/>
    <property type="match status" value="1"/>
</dbReference>
<dbReference type="EMBL" id="NEVP01000010">
    <property type="protein sequence ID" value="OZI47879.1"/>
    <property type="molecule type" value="Genomic_DNA"/>
</dbReference>
<dbReference type="InterPro" id="IPR033454">
    <property type="entry name" value="RecG_wedge"/>
</dbReference>
<dbReference type="NCBIfam" id="NF008168">
    <property type="entry name" value="PRK10917.2-2"/>
    <property type="match status" value="1"/>
</dbReference>
<dbReference type="SUPFAM" id="SSF52540">
    <property type="entry name" value="P-loop containing nucleoside triphosphate hydrolases"/>
    <property type="match status" value="2"/>
</dbReference>
<comment type="catalytic activity">
    <reaction evidence="12 15">
        <text>Couples ATP hydrolysis with the unwinding of duplex DNA by translocating in the 3'-5' direction.</text>
        <dbReference type="EC" id="5.6.2.4"/>
    </reaction>
</comment>
<dbReference type="PANTHER" id="PTHR47964:SF1">
    <property type="entry name" value="ATP-DEPENDENT DNA HELICASE HOMOLOG RECG, CHLOROPLASTIC"/>
    <property type="match status" value="1"/>
</dbReference>
<comment type="caution">
    <text evidence="19">The sequence shown here is derived from an EMBL/GenBank/DDBJ whole genome shotgun (WGS) entry which is preliminary data.</text>
</comment>
<keyword evidence="9 15" id="KW-0233">DNA recombination</keyword>
<dbReference type="Pfam" id="PF00271">
    <property type="entry name" value="Helicase_C"/>
    <property type="match status" value="1"/>
</dbReference>
<dbReference type="EC" id="5.6.2.4" evidence="13 15"/>
<comment type="catalytic activity">
    <reaction evidence="14 15">
        <text>ATP + H2O = ADP + phosphate + H(+)</text>
        <dbReference type="Rhea" id="RHEA:13065"/>
        <dbReference type="ChEBI" id="CHEBI:15377"/>
        <dbReference type="ChEBI" id="CHEBI:15378"/>
        <dbReference type="ChEBI" id="CHEBI:30616"/>
        <dbReference type="ChEBI" id="CHEBI:43474"/>
        <dbReference type="ChEBI" id="CHEBI:456216"/>
        <dbReference type="EC" id="5.6.2.4"/>
    </reaction>
</comment>
<dbReference type="FunFam" id="3.40.50.300:FF:000391">
    <property type="entry name" value="ATP-dependent DNA helicase RecG"/>
    <property type="match status" value="1"/>
</dbReference>
<evidence type="ECO:0000256" key="13">
    <source>
        <dbReference type="ARBA" id="ARBA00034808"/>
    </source>
</evidence>
<keyword evidence="8" id="KW-0238">DNA-binding</keyword>
<evidence type="ECO:0000256" key="2">
    <source>
        <dbReference type="ARBA" id="ARBA00017846"/>
    </source>
</evidence>
<dbReference type="CDD" id="cd04488">
    <property type="entry name" value="RecG_wedge_OBF"/>
    <property type="match status" value="1"/>
</dbReference>
<evidence type="ECO:0000313" key="20">
    <source>
        <dbReference type="Proteomes" id="UP000216913"/>
    </source>
</evidence>
<proteinExistence type="inferred from homology"/>
<dbReference type="NCBIfam" id="NF008163">
    <property type="entry name" value="PRK10917.1-1"/>
    <property type="match status" value="1"/>
</dbReference>
<evidence type="ECO:0000259" key="17">
    <source>
        <dbReference type="PROSITE" id="PS51192"/>
    </source>
</evidence>
<evidence type="ECO:0000256" key="11">
    <source>
        <dbReference type="ARBA" id="ARBA00023235"/>
    </source>
</evidence>
<keyword evidence="10 15" id="KW-0234">DNA repair</keyword>
<evidence type="ECO:0000256" key="4">
    <source>
        <dbReference type="ARBA" id="ARBA00022763"/>
    </source>
</evidence>
<comment type="function">
    <text evidence="15">Plays a critical role in recombination and DNA repair. Helps process Holliday junction intermediates to mature products by catalyzing branch migration. Has replication fork regression activity, unwinds stalled or blocked replication forks to make a HJ that can be resolved. Has a DNA unwinding activity characteristic of a DNA helicase with 3'-5' polarity.</text>
</comment>
<evidence type="ECO:0000256" key="12">
    <source>
        <dbReference type="ARBA" id="ARBA00034617"/>
    </source>
</evidence>
<evidence type="ECO:0000256" key="3">
    <source>
        <dbReference type="ARBA" id="ARBA00022741"/>
    </source>
</evidence>
<dbReference type="InterPro" id="IPR045562">
    <property type="entry name" value="RecG_dom3_C"/>
</dbReference>
<dbReference type="Pfam" id="PF00270">
    <property type="entry name" value="DEAD"/>
    <property type="match status" value="1"/>
</dbReference>
<feature type="domain" description="Helicase C-terminal" evidence="18">
    <location>
        <begin position="523"/>
        <end position="669"/>
    </location>
</feature>
<evidence type="ECO:0000256" key="8">
    <source>
        <dbReference type="ARBA" id="ARBA00023125"/>
    </source>
</evidence>
<dbReference type="PANTHER" id="PTHR47964">
    <property type="entry name" value="ATP-DEPENDENT DNA HELICASE HOMOLOG RECG, CHLOROPLASTIC"/>
    <property type="match status" value="1"/>
</dbReference>
<dbReference type="GO" id="GO:0003677">
    <property type="term" value="F:DNA binding"/>
    <property type="evidence" value="ECO:0007669"/>
    <property type="project" value="UniProtKB-KW"/>
</dbReference>
<dbReference type="SMART" id="SM00487">
    <property type="entry name" value="DEXDc"/>
    <property type="match status" value="1"/>
</dbReference>
<keyword evidence="5 15" id="KW-0378">Hydrolase</keyword>
<feature type="compositionally biased region" description="Basic residues" evidence="16">
    <location>
        <begin position="1"/>
        <end position="11"/>
    </location>
</feature>
<dbReference type="InterPro" id="IPR001650">
    <property type="entry name" value="Helicase_C-like"/>
</dbReference>
<dbReference type="PROSITE" id="PS51194">
    <property type="entry name" value="HELICASE_CTER"/>
    <property type="match status" value="1"/>
</dbReference>
<dbReference type="InterPro" id="IPR012340">
    <property type="entry name" value="NA-bd_OB-fold"/>
</dbReference>
<dbReference type="InterPro" id="IPR014001">
    <property type="entry name" value="Helicase_ATP-bd"/>
</dbReference>